<keyword evidence="8 9" id="KW-0131">Cell cycle</keyword>
<keyword evidence="5 9" id="KW-0547">Nucleotide-binding</keyword>
<dbReference type="PROSITE" id="PS50893">
    <property type="entry name" value="ABC_TRANSPORTER_2"/>
    <property type="match status" value="1"/>
</dbReference>
<evidence type="ECO:0000256" key="9">
    <source>
        <dbReference type="RuleBase" id="RU365094"/>
    </source>
</evidence>
<evidence type="ECO:0000313" key="11">
    <source>
        <dbReference type="EMBL" id="MBI4132828.1"/>
    </source>
</evidence>
<evidence type="ECO:0000256" key="3">
    <source>
        <dbReference type="ARBA" id="ARBA00022475"/>
    </source>
</evidence>
<dbReference type="AlphaFoldDB" id="A0A932YWW4"/>
<evidence type="ECO:0000256" key="1">
    <source>
        <dbReference type="ARBA" id="ARBA00005417"/>
    </source>
</evidence>
<evidence type="ECO:0000256" key="4">
    <source>
        <dbReference type="ARBA" id="ARBA00022618"/>
    </source>
</evidence>
<dbReference type="EMBL" id="JACQMI010000013">
    <property type="protein sequence ID" value="MBI4132828.1"/>
    <property type="molecule type" value="Genomic_DNA"/>
</dbReference>
<dbReference type="SMART" id="SM00382">
    <property type="entry name" value="AAA"/>
    <property type="match status" value="1"/>
</dbReference>
<dbReference type="GO" id="GO:0022857">
    <property type="term" value="F:transmembrane transporter activity"/>
    <property type="evidence" value="ECO:0007669"/>
    <property type="project" value="TreeGrafter"/>
</dbReference>
<keyword evidence="7 9" id="KW-0472">Membrane</keyword>
<dbReference type="InterPro" id="IPR005286">
    <property type="entry name" value="Cell_div_FtsE"/>
</dbReference>
<dbReference type="GO" id="GO:0005524">
    <property type="term" value="F:ATP binding"/>
    <property type="evidence" value="ECO:0007669"/>
    <property type="project" value="UniProtKB-UniRule"/>
</dbReference>
<dbReference type="InterPro" id="IPR003439">
    <property type="entry name" value="ABC_transporter-like_ATP-bd"/>
</dbReference>
<accession>A0A932YWW4</accession>
<dbReference type="InterPro" id="IPR015854">
    <property type="entry name" value="ABC_transpr_LolD-like"/>
</dbReference>
<evidence type="ECO:0000256" key="8">
    <source>
        <dbReference type="ARBA" id="ARBA00023306"/>
    </source>
</evidence>
<evidence type="ECO:0000256" key="2">
    <source>
        <dbReference type="ARBA" id="ARBA00020019"/>
    </source>
</evidence>
<dbReference type="Proteomes" id="UP000756703">
    <property type="component" value="Unassembled WGS sequence"/>
</dbReference>
<dbReference type="GO" id="GO:0005886">
    <property type="term" value="C:plasma membrane"/>
    <property type="evidence" value="ECO:0007669"/>
    <property type="project" value="UniProtKB-SubCell"/>
</dbReference>
<dbReference type="Gene3D" id="3.40.50.300">
    <property type="entry name" value="P-loop containing nucleotide triphosphate hydrolases"/>
    <property type="match status" value="1"/>
</dbReference>
<keyword evidence="4 9" id="KW-0132">Cell division</keyword>
<evidence type="ECO:0000256" key="7">
    <source>
        <dbReference type="ARBA" id="ARBA00023136"/>
    </source>
</evidence>
<organism evidence="11 12">
    <name type="scientific">Candidatus Sungiibacteriota bacterium</name>
    <dbReference type="NCBI Taxonomy" id="2750080"/>
    <lineage>
        <taxon>Bacteria</taxon>
        <taxon>Candidatus Sungiibacteriota</taxon>
    </lineage>
</organism>
<dbReference type="PANTHER" id="PTHR24220:SF470">
    <property type="entry name" value="CELL DIVISION ATP-BINDING PROTEIN FTSE"/>
    <property type="match status" value="1"/>
</dbReference>
<name>A0A932YWW4_9BACT</name>
<keyword evidence="6 9" id="KW-0067">ATP-binding</keyword>
<evidence type="ECO:0000313" key="12">
    <source>
        <dbReference type="Proteomes" id="UP000756703"/>
    </source>
</evidence>
<comment type="caution">
    <text evidence="11">The sequence shown here is derived from an EMBL/GenBank/DDBJ whole genome shotgun (WGS) entry which is preliminary data.</text>
</comment>
<sequence length="226" mass="25126">MIYFEGISKIYSPTAIALKNINLQIEPKEFVSVVGPSGAGKSTLLKLLIAEERPSEGRVFLDGTEVTALRARELPYLRRRVGIVFQDFKLLTSKTAYENVAFAMEAAGRGEEEIQESVPEALELVDLADKGERFPHELSGGEKQRVAIARAIINQPDVLMADEATGNLDPVNSWEIVRLLEKINQLGTTVIMATHNKQIVDHLGRRVISIEKGEVVRDEEKGKYIL</sequence>
<dbReference type="GO" id="GO:0051301">
    <property type="term" value="P:cell division"/>
    <property type="evidence" value="ECO:0007669"/>
    <property type="project" value="UniProtKB-UniRule"/>
</dbReference>
<gene>
    <name evidence="9 11" type="primary">ftsE</name>
    <name evidence="11" type="ORF">HY473_01945</name>
</gene>
<dbReference type="PANTHER" id="PTHR24220">
    <property type="entry name" value="IMPORT ATP-BINDING PROTEIN"/>
    <property type="match status" value="1"/>
</dbReference>
<dbReference type="FunFam" id="3.40.50.300:FF:000056">
    <property type="entry name" value="Cell division ATP-binding protein FtsE"/>
    <property type="match status" value="1"/>
</dbReference>
<proteinExistence type="inferred from homology"/>
<dbReference type="PROSITE" id="PS00211">
    <property type="entry name" value="ABC_TRANSPORTER_1"/>
    <property type="match status" value="1"/>
</dbReference>
<reference evidence="11" key="1">
    <citation type="submission" date="2020-07" db="EMBL/GenBank/DDBJ databases">
        <title>Huge and variable diversity of episymbiotic CPR bacteria and DPANN archaea in groundwater ecosystems.</title>
        <authorList>
            <person name="He C.Y."/>
            <person name="Keren R."/>
            <person name="Whittaker M."/>
            <person name="Farag I.F."/>
            <person name="Doudna J."/>
            <person name="Cate J.H.D."/>
            <person name="Banfield J.F."/>
        </authorList>
    </citation>
    <scope>NUCLEOTIDE SEQUENCE</scope>
    <source>
        <strain evidence="11">NC_groundwater_1225_Ag_S-0.1um_56_177</strain>
    </source>
</reference>
<comment type="subcellular location">
    <subcellularLocation>
        <location evidence="9">Cell membrane</location>
        <topology evidence="9">Peripheral membrane protein</topology>
        <orientation evidence="9">Cytoplasmic side</orientation>
    </subcellularLocation>
</comment>
<evidence type="ECO:0000256" key="6">
    <source>
        <dbReference type="ARBA" id="ARBA00022840"/>
    </source>
</evidence>
<keyword evidence="3 9" id="KW-1003">Cell membrane</keyword>
<comment type="function">
    <text evidence="9">Part of the ABC transporter FtsEX involved in cellular division.</text>
</comment>
<comment type="subunit">
    <text evidence="9">Homodimer. Forms a membrane-associated complex with FtsX.</text>
</comment>
<feature type="domain" description="ABC transporter" evidence="10">
    <location>
        <begin position="2"/>
        <end position="226"/>
    </location>
</feature>
<protein>
    <recommendedName>
        <fullName evidence="2 9">Cell division ATP-binding protein FtsE</fullName>
    </recommendedName>
</protein>
<evidence type="ECO:0000256" key="5">
    <source>
        <dbReference type="ARBA" id="ARBA00022741"/>
    </source>
</evidence>
<comment type="similarity">
    <text evidence="1 9">Belongs to the ABC transporter superfamily.</text>
</comment>
<dbReference type="InterPro" id="IPR003593">
    <property type="entry name" value="AAA+_ATPase"/>
</dbReference>
<dbReference type="SUPFAM" id="SSF52540">
    <property type="entry name" value="P-loop containing nucleoside triphosphate hydrolases"/>
    <property type="match status" value="1"/>
</dbReference>
<dbReference type="NCBIfam" id="TIGR02673">
    <property type="entry name" value="FtsE"/>
    <property type="match status" value="1"/>
</dbReference>
<dbReference type="InterPro" id="IPR027417">
    <property type="entry name" value="P-loop_NTPase"/>
</dbReference>
<evidence type="ECO:0000259" key="10">
    <source>
        <dbReference type="PROSITE" id="PS50893"/>
    </source>
</evidence>
<dbReference type="GO" id="GO:0016887">
    <property type="term" value="F:ATP hydrolysis activity"/>
    <property type="evidence" value="ECO:0007669"/>
    <property type="project" value="InterPro"/>
</dbReference>
<dbReference type="InterPro" id="IPR017871">
    <property type="entry name" value="ABC_transporter-like_CS"/>
</dbReference>
<dbReference type="Pfam" id="PF00005">
    <property type="entry name" value="ABC_tran"/>
    <property type="match status" value="1"/>
</dbReference>